<gene>
    <name evidence="3" type="ORF">ACFOLH_18035</name>
</gene>
<dbReference type="Pfam" id="PF00561">
    <property type="entry name" value="Abhydrolase_1"/>
    <property type="match status" value="1"/>
</dbReference>
<dbReference type="RefSeq" id="WP_376984268.1">
    <property type="nucleotide sequence ID" value="NZ_JBHRWW010000019.1"/>
</dbReference>
<keyword evidence="1 3" id="KW-0378">Hydrolase</keyword>
<organism evidence="3 4">
    <name type="scientific">Aquipuribacter hungaricus</name>
    <dbReference type="NCBI Taxonomy" id="545624"/>
    <lineage>
        <taxon>Bacteria</taxon>
        <taxon>Bacillati</taxon>
        <taxon>Actinomycetota</taxon>
        <taxon>Actinomycetes</taxon>
        <taxon>Micrococcales</taxon>
        <taxon>Intrasporangiaceae</taxon>
        <taxon>Aquipuribacter</taxon>
    </lineage>
</organism>
<accession>A0ABV7WL47</accession>
<name>A0ABV7WL47_9MICO</name>
<evidence type="ECO:0000256" key="1">
    <source>
        <dbReference type="ARBA" id="ARBA00022801"/>
    </source>
</evidence>
<dbReference type="EMBL" id="JBHRWW010000019">
    <property type="protein sequence ID" value="MFC3690250.1"/>
    <property type="molecule type" value="Genomic_DNA"/>
</dbReference>
<dbReference type="Proteomes" id="UP001595685">
    <property type="component" value="Unassembled WGS sequence"/>
</dbReference>
<dbReference type="InterPro" id="IPR000073">
    <property type="entry name" value="AB_hydrolase_1"/>
</dbReference>
<evidence type="ECO:0000313" key="3">
    <source>
        <dbReference type="EMBL" id="MFC3690250.1"/>
    </source>
</evidence>
<dbReference type="Gene3D" id="3.40.50.1820">
    <property type="entry name" value="alpha/beta hydrolase"/>
    <property type="match status" value="1"/>
</dbReference>
<dbReference type="GO" id="GO:0016787">
    <property type="term" value="F:hydrolase activity"/>
    <property type="evidence" value="ECO:0007669"/>
    <property type="project" value="UniProtKB-KW"/>
</dbReference>
<dbReference type="PRINTS" id="PR00111">
    <property type="entry name" value="ABHYDROLASE"/>
</dbReference>
<dbReference type="SUPFAM" id="SSF53474">
    <property type="entry name" value="alpha/beta-Hydrolases"/>
    <property type="match status" value="1"/>
</dbReference>
<evidence type="ECO:0000259" key="2">
    <source>
        <dbReference type="Pfam" id="PF00561"/>
    </source>
</evidence>
<keyword evidence="4" id="KW-1185">Reference proteome</keyword>
<dbReference type="InterPro" id="IPR029058">
    <property type="entry name" value="AB_hydrolase_fold"/>
</dbReference>
<proteinExistence type="predicted"/>
<evidence type="ECO:0000313" key="4">
    <source>
        <dbReference type="Proteomes" id="UP001595685"/>
    </source>
</evidence>
<dbReference type="PANTHER" id="PTHR46118">
    <property type="entry name" value="PROTEIN ABHD11"/>
    <property type="match status" value="1"/>
</dbReference>
<feature type="domain" description="AB hydrolase-1" evidence="2">
    <location>
        <begin position="23"/>
        <end position="131"/>
    </location>
</feature>
<sequence>MVALSGVRLAWRETAVDAHEDVPVVALHGMCSTAATWDQVAARLAGQGRRTIALDLRGHGGSSRPGSYTCAAMRDDVLAFLDDRGLQQVDLLGHSLGGHVAMLLAQHSPHRVRRLVVEDASPPPASMQDSALRTRRQRAALTGQSLLLLSRARRFDVRMVRPVLTEVLRTPDPAWWAALPHVAAPTLLVGGGRTSHVSTARQQRVADRLPSATLVLVAEAGHRVHSKHLERFCDFVLPTLTS</sequence>
<dbReference type="PANTHER" id="PTHR46118:SF4">
    <property type="entry name" value="PROTEIN ABHD11"/>
    <property type="match status" value="1"/>
</dbReference>
<comment type="caution">
    <text evidence="3">The sequence shown here is derived from an EMBL/GenBank/DDBJ whole genome shotgun (WGS) entry which is preliminary data.</text>
</comment>
<protein>
    <submittedName>
        <fullName evidence="3">Alpha/beta fold hydrolase</fullName>
    </submittedName>
</protein>
<reference evidence="4" key="1">
    <citation type="journal article" date="2019" name="Int. J. Syst. Evol. Microbiol.">
        <title>The Global Catalogue of Microorganisms (GCM) 10K type strain sequencing project: providing services to taxonomists for standard genome sequencing and annotation.</title>
        <authorList>
            <consortium name="The Broad Institute Genomics Platform"/>
            <consortium name="The Broad Institute Genome Sequencing Center for Infectious Disease"/>
            <person name="Wu L."/>
            <person name="Ma J."/>
        </authorList>
    </citation>
    <scope>NUCLEOTIDE SEQUENCE [LARGE SCALE GENOMIC DNA]</scope>
    <source>
        <strain evidence="4">NCAIM B.02333</strain>
    </source>
</reference>